<keyword evidence="3 10" id="KW-0812">Transmembrane</keyword>
<keyword evidence="4 10" id="KW-1133">Transmembrane helix</keyword>
<dbReference type="OrthoDB" id="6435638at2759"/>
<evidence type="ECO:0000256" key="10">
    <source>
        <dbReference type="SAM" id="Phobius"/>
    </source>
</evidence>
<evidence type="ECO:0000256" key="8">
    <source>
        <dbReference type="ARBA" id="ARBA00023224"/>
    </source>
</evidence>
<dbReference type="OMA" id="WIMELAM"/>
<keyword evidence="7" id="KW-0675">Receptor</keyword>
<dbReference type="GO" id="GO:0005886">
    <property type="term" value="C:plasma membrane"/>
    <property type="evidence" value="ECO:0007669"/>
    <property type="project" value="UniProtKB-SubCell"/>
</dbReference>
<dbReference type="PANTHER" id="PTHR24249">
    <property type="entry name" value="HISTAMINE RECEPTOR-RELATED G-PROTEIN COUPLED RECEPTOR"/>
    <property type="match status" value="1"/>
</dbReference>
<accession>A0A8B7ZFE7</accession>
<dbReference type="Proteomes" id="UP000694845">
    <property type="component" value="Unplaced"/>
</dbReference>
<dbReference type="InterPro" id="IPR050569">
    <property type="entry name" value="TAAR"/>
</dbReference>
<dbReference type="AlphaFoldDB" id="A0A8B7ZFE7"/>
<feature type="transmembrane region" description="Helical" evidence="10">
    <location>
        <begin position="65"/>
        <end position="86"/>
    </location>
</feature>
<feature type="transmembrane region" description="Helical" evidence="10">
    <location>
        <begin position="193"/>
        <end position="215"/>
    </location>
</feature>
<feature type="compositionally biased region" description="Polar residues" evidence="9">
    <location>
        <begin position="354"/>
        <end position="366"/>
    </location>
</feature>
<proteinExistence type="predicted"/>
<evidence type="ECO:0000256" key="5">
    <source>
        <dbReference type="ARBA" id="ARBA00023040"/>
    </source>
</evidence>
<feature type="transmembrane region" description="Helical" evidence="10">
    <location>
        <begin position="148"/>
        <end position="173"/>
    </location>
</feature>
<dbReference type="InterPro" id="IPR000276">
    <property type="entry name" value="GPCR_Rhodpsn"/>
</dbReference>
<feature type="transmembrane region" description="Helical" evidence="10">
    <location>
        <begin position="281"/>
        <end position="303"/>
    </location>
</feature>
<feature type="transmembrane region" description="Helical" evidence="10">
    <location>
        <begin position="246"/>
        <end position="266"/>
    </location>
</feature>
<comment type="subcellular location">
    <subcellularLocation>
        <location evidence="1">Cell membrane</location>
        <topology evidence="1">Multi-pass membrane protein</topology>
    </subcellularLocation>
</comment>
<feature type="transmembrane region" description="Helical" evidence="10">
    <location>
        <begin position="31"/>
        <end position="53"/>
    </location>
</feature>
<dbReference type="CDD" id="cd00637">
    <property type="entry name" value="7tm_classA_rhodopsin-like"/>
    <property type="match status" value="1"/>
</dbReference>
<evidence type="ECO:0000256" key="1">
    <source>
        <dbReference type="ARBA" id="ARBA00004651"/>
    </source>
</evidence>
<organism evidence="12 13">
    <name type="scientific">Acanthaster planci</name>
    <name type="common">Crown-of-thorns starfish</name>
    <dbReference type="NCBI Taxonomy" id="133434"/>
    <lineage>
        <taxon>Eukaryota</taxon>
        <taxon>Metazoa</taxon>
        <taxon>Echinodermata</taxon>
        <taxon>Eleutherozoa</taxon>
        <taxon>Asterozoa</taxon>
        <taxon>Asteroidea</taxon>
        <taxon>Valvatacea</taxon>
        <taxon>Valvatida</taxon>
        <taxon>Acanthasteridae</taxon>
        <taxon>Acanthaster</taxon>
    </lineage>
</organism>
<evidence type="ECO:0000256" key="2">
    <source>
        <dbReference type="ARBA" id="ARBA00022475"/>
    </source>
</evidence>
<keyword evidence="2" id="KW-1003">Cell membrane</keyword>
<feature type="transmembrane region" description="Helical" evidence="10">
    <location>
        <begin position="98"/>
        <end position="116"/>
    </location>
</feature>
<dbReference type="InterPro" id="IPR017452">
    <property type="entry name" value="GPCR_Rhodpsn_7TM"/>
</dbReference>
<dbReference type="SUPFAM" id="SSF81321">
    <property type="entry name" value="Family A G protein-coupled receptor-like"/>
    <property type="match status" value="1"/>
</dbReference>
<evidence type="ECO:0000256" key="9">
    <source>
        <dbReference type="SAM" id="MobiDB-lite"/>
    </source>
</evidence>
<evidence type="ECO:0000313" key="13">
    <source>
        <dbReference type="RefSeq" id="XP_022104378.1"/>
    </source>
</evidence>
<dbReference type="PROSITE" id="PS50262">
    <property type="entry name" value="G_PROTEIN_RECEP_F1_2"/>
    <property type="match status" value="1"/>
</dbReference>
<evidence type="ECO:0000256" key="6">
    <source>
        <dbReference type="ARBA" id="ARBA00023136"/>
    </source>
</evidence>
<evidence type="ECO:0000256" key="3">
    <source>
        <dbReference type="ARBA" id="ARBA00022692"/>
    </source>
</evidence>
<name>A0A8B7ZFE7_ACAPL</name>
<feature type="region of interest" description="Disordered" evidence="9">
    <location>
        <begin position="351"/>
        <end position="374"/>
    </location>
</feature>
<feature type="domain" description="G-protein coupled receptors family 1 profile" evidence="11">
    <location>
        <begin position="44"/>
        <end position="301"/>
    </location>
</feature>
<dbReference type="PANTHER" id="PTHR24249:SF424">
    <property type="entry name" value="G-PROTEIN COUPLED RECEPTORS FAMILY 1 PROFILE DOMAIN-CONTAINING PROTEIN"/>
    <property type="match status" value="1"/>
</dbReference>
<evidence type="ECO:0000256" key="4">
    <source>
        <dbReference type="ARBA" id="ARBA00022989"/>
    </source>
</evidence>
<evidence type="ECO:0000313" key="12">
    <source>
        <dbReference type="Proteomes" id="UP000694845"/>
    </source>
</evidence>
<dbReference type="Pfam" id="PF00001">
    <property type="entry name" value="7tm_1"/>
    <property type="match status" value="1"/>
</dbReference>
<reference evidence="13" key="1">
    <citation type="submission" date="2025-08" db="UniProtKB">
        <authorList>
            <consortium name="RefSeq"/>
        </authorList>
    </citation>
    <scope>IDENTIFICATION</scope>
</reference>
<dbReference type="Gene3D" id="1.20.1070.10">
    <property type="entry name" value="Rhodopsin 7-helix transmembrane proteins"/>
    <property type="match status" value="1"/>
</dbReference>
<keyword evidence="12" id="KW-1185">Reference proteome</keyword>
<dbReference type="GeneID" id="110986647"/>
<keyword evidence="8" id="KW-0807">Transducer</keyword>
<evidence type="ECO:0000259" key="11">
    <source>
        <dbReference type="PROSITE" id="PS50262"/>
    </source>
</evidence>
<sequence>MALVYKMENSTVDNSTSLEFCLQSLLCYFELAIIVGVTCLILVGNIVNLVVLLSTKSLRDNAHGYILISLSVADLGVGLAAAMSIYPAATFDGTLGAWPYGDLACAATGLVGHLFLTRSGNFLTILSVERFLAIAHPLKYARFWTKRVSLFTIGSSWIMELAMFVLLAIFFGYEYDTQLRACTPSFWDNFTLVLVLTSVLIMPSAVVILLTSFVVNRKLKESARLRAEMTPRSAQRSKNISTTIKAFWMVRVMAVGALMSWIPYFVAGSLDQLFEIELPRLIYFITYWLLLANSFFNSIIYFFMNDTFHDRLTVLARSVIPEFCMKLNRREQQQICGCCLRVEGTASQEGGLETRNQTQPYASQPVSGHRASEG</sequence>
<evidence type="ECO:0000256" key="7">
    <source>
        <dbReference type="ARBA" id="ARBA00023170"/>
    </source>
</evidence>
<dbReference type="GO" id="GO:0004930">
    <property type="term" value="F:G protein-coupled receptor activity"/>
    <property type="evidence" value="ECO:0007669"/>
    <property type="project" value="UniProtKB-KW"/>
</dbReference>
<keyword evidence="6 10" id="KW-0472">Membrane</keyword>
<dbReference type="KEGG" id="aplc:110986647"/>
<protein>
    <submittedName>
        <fullName evidence="13">Trace amine-associated receptor 7e-like</fullName>
    </submittedName>
</protein>
<dbReference type="RefSeq" id="XP_022104378.1">
    <property type="nucleotide sequence ID" value="XM_022248686.1"/>
</dbReference>
<gene>
    <name evidence="13" type="primary">LOC110986647</name>
</gene>
<dbReference type="PRINTS" id="PR00237">
    <property type="entry name" value="GPCRRHODOPSN"/>
</dbReference>
<keyword evidence="5" id="KW-0297">G-protein coupled receptor</keyword>